<evidence type="ECO:0000313" key="2">
    <source>
        <dbReference type="EMBL" id="MCI91836.1"/>
    </source>
</evidence>
<organism evidence="2 3">
    <name type="scientific">Trifolium medium</name>
    <dbReference type="NCBI Taxonomy" id="97028"/>
    <lineage>
        <taxon>Eukaryota</taxon>
        <taxon>Viridiplantae</taxon>
        <taxon>Streptophyta</taxon>
        <taxon>Embryophyta</taxon>
        <taxon>Tracheophyta</taxon>
        <taxon>Spermatophyta</taxon>
        <taxon>Magnoliopsida</taxon>
        <taxon>eudicotyledons</taxon>
        <taxon>Gunneridae</taxon>
        <taxon>Pentapetalae</taxon>
        <taxon>rosids</taxon>
        <taxon>fabids</taxon>
        <taxon>Fabales</taxon>
        <taxon>Fabaceae</taxon>
        <taxon>Papilionoideae</taxon>
        <taxon>50 kb inversion clade</taxon>
        <taxon>NPAAA clade</taxon>
        <taxon>Hologalegina</taxon>
        <taxon>IRL clade</taxon>
        <taxon>Trifolieae</taxon>
        <taxon>Trifolium</taxon>
    </lineage>
</organism>
<feature type="non-terminal residue" evidence="2">
    <location>
        <position position="52"/>
    </location>
</feature>
<protein>
    <recommendedName>
        <fullName evidence="4">Cellular nucleic acid-binding protein</fullName>
    </recommendedName>
</protein>
<comment type="caution">
    <text evidence="2">The sequence shown here is derived from an EMBL/GenBank/DDBJ whole genome shotgun (WGS) entry which is preliminary data.</text>
</comment>
<feature type="non-terminal residue" evidence="2">
    <location>
        <position position="1"/>
    </location>
</feature>
<reference evidence="2 3" key="1">
    <citation type="journal article" date="2018" name="Front. Plant Sci.">
        <title>Red Clover (Trifolium pratense) and Zigzag Clover (T. medium) - A Picture of Genomic Similarities and Differences.</title>
        <authorList>
            <person name="Dluhosova J."/>
            <person name="Istvanek J."/>
            <person name="Nedelnik J."/>
            <person name="Repkova J."/>
        </authorList>
    </citation>
    <scope>NUCLEOTIDE SEQUENCE [LARGE SCALE GENOMIC DNA]</scope>
    <source>
        <strain evidence="3">cv. 10/8</strain>
        <tissue evidence="2">Leaf</tissue>
    </source>
</reference>
<dbReference type="EMBL" id="LXQA011283479">
    <property type="protein sequence ID" value="MCI91836.1"/>
    <property type="molecule type" value="Genomic_DNA"/>
</dbReference>
<feature type="compositionally biased region" description="Basic and acidic residues" evidence="1">
    <location>
        <begin position="18"/>
        <end position="31"/>
    </location>
</feature>
<evidence type="ECO:0000256" key="1">
    <source>
        <dbReference type="SAM" id="MobiDB-lite"/>
    </source>
</evidence>
<proteinExistence type="predicted"/>
<evidence type="ECO:0000313" key="3">
    <source>
        <dbReference type="Proteomes" id="UP000265520"/>
    </source>
</evidence>
<name>A0A392VUB1_9FABA</name>
<dbReference type="AlphaFoldDB" id="A0A392VUB1"/>
<dbReference type="Proteomes" id="UP000265520">
    <property type="component" value="Unassembled WGS sequence"/>
</dbReference>
<feature type="region of interest" description="Disordered" evidence="1">
    <location>
        <begin position="18"/>
        <end position="52"/>
    </location>
</feature>
<sequence>ARICDEDGKAKSNYYKAMNDRKGKGLDRGKPYDNNGNGSGKRKQSNGQCYRC</sequence>
<evidence type="ECO:0008006" key="4">
    <source>
        <dbReference type="Google" id="ProtNLM"/>
    </source>
</evidence>
<keyword evidence="3" id="KW-1185">Reference proteome</keyword>
<accession>A0A392VUB1</accession>